<evidence type="ECO:0000256" key="4">
    <source>
        <dbReference type="ARBA" id="ARBA00022840"/>
    </source>
</evidence>
<dbReference type="SUPFAM" id="SSF52540">
    <property type="entry name" value="P-loop containing nucleoside triphosphate hydrolases"/>
    <property type="match status" value="1"/>
</dbReference>
<dbReference type="InterPro" id="IPR017871">
    <property type="entry name" value="ABC_transporter-like_CS"/>
</dbReference>
<dbReference type="PANTHER" id="PTHR42734:SF17">
    <property type="entry name" value="METAL TRANSPORT SYSTEM ATP-BINDING PROTEIN TM_0124-RELATED"/>
    <property type="match status" value="1"/>
</dbReference>
<dbReference type="InterPro" id="IPR003439">
    <property type="entry name" value="ABC_transporter-like_ATP-bd"/>
</dbReference>
<dbReference type="Proteomes" id="UP000184389">
    <property type="component" value="Unassembled WGS sequence"/>
</dbReference>
<keyword evidence="4 6" id="KW-0067">ATP-binding</keyword>
<proteinExistence type="inferred from homology"/>
<keyword evidence="3" id="KW-0547">Nucleotide-binding</keyword>
<dbReference type="GO" id="GO:0005524">
    <property type="term" value="F:ATP binding"/>
    <property type="evidence" value="ECO:0007669"/>
    <property type="project" value="UniProtKB-KW"/>
</dbReference>
<accession>A0A1M5Z5U2</accession>
<dbReference type="PROSITE" id="PS00211">
    <property type="entry name" value="ABC_TRANSPORTER_1"/>
    <property type="match status" value="1"/>
</dbReference>
<evidence type="ECO:0000259" key="5">
    <source>
        <dbReference type="PROSITE" id="PS50893"/>
    </source>
</evidence>
<evidence type="ECO:0000313" key="6">
    <source>
        <dbReference type="EMBL" id="SHI19524.1"/>
    </source>
</evidence>
<dbReference type="STRING" id="1123281.SAMN02745180_02767"/>
<dbReference type="EMBL" id="FQXR01000021">
    <property type="protein sequence ID" value="SHI19524.1"/>
    <property type="molecule type" value="Genomic_DNA"/>
</dbReference>
<organism evidence="6 7">
    <name type="scientific">Sporanaerobacter acetigenes DSM 13106</name>
    <dbReference type="NCBI Taxonomy" id="1123281"/>
    <lineage>
        <taxon>Bacteria</taxon>
        <taxon>Bacillati</taxon>
        <taxon>Bacillota</taxon>
        <taxon>Tissierellia</taxon>
        <taxon>Tissierellales</taxon>
        <taxon>Sporanaerobacteraceae</taxon>
        <taxon>Sporanaerobacter</taxon>
    </lineage>
</organism>
<dbReference type="InterPro" id="IPR050153">
    <property type="entry name" value="Metal_Ion_Import_ABC"/>
</dbReference>
<sequence length="249" mass="28099">MGEKIVSVKNLYFSYGNNRVLEDVSFDIEKGDFVGIIGPNGSAKSTLMKLMIGLLKPEKGNVKLFGTDINKFKKFKRIGYISQSAREFNTKFPATVEEIVGANLYEKMGFFKIGNKNIYENVHRSLKVVEMDAYSDRLIGNLSGGQKQRIFIARALVNNPEILFMDEPLVGVDIESQNRFYDLMEKLNVKYNITLVMVSHDVGVISKKVNKILCLGNGKLYVHDSKNVELSDVIGETYGKNMDVLDHDH</sequence>
<dbReference type="InterPro" id="IPR003593">
    <property type="entry name" value="AAA+_ATPase"/>
</dbReference>
<dbReference type="PROSITE" id="PS50893">
    <property type="entry name" value="ABC_TRANSPORTER_2"/>
    <property type="match status" value="1"/>
</dbReference>
<feature type="domain" description="ABC transporter" evidence="5">
    <location>
        <begin position="6"/>
        <end position="242"/>
    </location>
</feature>
<dbReference type="SMART" id="SM00382">
    <property type="entry name" value="AAA"/>
    <property type="match status" value="1"/>
</dbReference>
<dbReference type="GO" id="GO:0016887">
    <property type="term" value="F:ATP hydrolysis activity"/>
    <property type="evidence" value="ECO:0007669"/>
    <property type="project" value="InterPro"/>
</dbReference>
<dbReference type="PANTHER" id="PTHR42734">
    <property type="entry name" value="METAL TRANSPORT SYSTEM ATP-BINDING PROTEIN TM_0124-RELATED"/>
    <property type="match status" value="1"/>
</dbReference>
<dbReference type="AlphaFoldDB" id="A0A1M5Z5U2"/>
<dbReference type="Pfam" id="PF00005">
    <property type="entry name" value="ABC_tran"/>
    <property type="match status" value="1"/>
</dbReference>
<keyword evidence="2" id="KW-0813">Transport</keyword>
<dbReference type="OrthoDB" id="9806726at2"/>
<keyword evidence="7" id="KW-1185">Reference proteome</keyword>
<dbReference type="CDD" id="cd03235">
    <property type="entry name" value="ABC_Metallic_Cations"/>
    <property type="match status" value="1"/>
</dbReference>
<dbReference type="FunFam" id="3.40.50.300:FF:000134">
    <property type="entry name" value="Iron-enterobactin ABC transporter ATP-binding protein"/>
    <property type="match status" value="1"/>
</dbReference>
<evidence type="ECO:0000256" key="2">
    <source>
        <dbReference type="ARBA" id="ARBA00022448"/>
    </source>
</evidence>
<dbReference type="RefSeq" id="WP_072745369.1">
    <property type="nucleotide sequence ID" value="NZ_FQXR01000021.1"/>
</dbReference>
<name>A0A1M5Z5U2_9FIRM</name>
<evidence type="ECO:0000256" key="1">
    <source>
        <dbReference type="ARBA" id="ARBA00005417"/>
    </source>
</evidence>
<dbReference type="InterPro" id="IPR027417">
    <property type="entry name" value="P-loop_NTPase"/>
</dbReference>
<evidence type="ECO:0000256" key="3">
    <source>
        <dbReference type="ARBA" id="ARBA00022741"/>
    </source>
</evidence>
<dbReference type="Gene3D" id="3.40.50.300">
    <property type="entry name" value="P-loop containing nucleotide triphosphate hydrolases"/>
    <property type="match status" value="1"/>
</dbReference>
<gene>
    <name evidence="6" type="ORF">SAMN02745180_02767</name>
</gene>
<reference evidence="6 7" key="1">
    <citation type="submission" date="2016-11" db="EMBL/GenBank/DDBJ databases">
        <authorList>
            <person name="Jaros S."/>
            <person name="Januszkiewicz K."/>
            <person name="Wedrychowicz H."/>
        </authorList>
    </citation>
    <scope>NUCLEOTIDE SEQUENCE [LARGE SCALE GENOMIC DNA]</scope>
    <source>
        <strain evidence="6 7">DSM 13106</strain>
    </source>
</reference>
<evidence type="ECO:0000313" key="7">
    <source>
        <dbReference type="Proteomes" id="UP000184389"/>
    </source>
</evidence>
<comment type="similarity">
    <text evidence="1">Belongs to the ABC transporter superfamily.</text>
</comment>
<protein>
    <submittedName>
        <fullName evidence="6">Zinc transport system ATP-binding protein</fullName>
    </submittedName>
</protein>